<dbReference type="EMBL" id="CVRY01000005">
    <property type="protein sequence ID" value="CRL63516.1"/>
    <property type="molecule type" value="Genomic_DNA"/>
</dbReference>
<evidence type="ECO:0000313" key="9">
    <source>
        <dbReference type="Proteomes" id="UP000183920"/>
    </source>
</evidence>
<accession>A0A379EPU2</accession>
<gene>
    <name evidence="8" type="primary">ygiD</name>
    <name evidence="7" type="ORF">BN1804_02518</name>
    <name evidence="8" type="ORF">JFQ69_13160</name>
</gene>
<reference evidence="8 10" key="3">
    <citation type="submission" date="2020-12" db="EMBL/GenBank/DDBJ databases">
        <title>Enhanced detection system for hospital associated transmission using whole genome sequencing surveillance.</title>
        <authorList>
            <person name="Harrison L.H."/>
            <person name="Van Tyne D."/>
            <person name="Marsh J.W."/>
            <person name="Griffith M.P."/>
            <person name="Snyder D.J."/>
            <person name="Cooper V.S."/>
            <person name="Mustapha M."/>
        </authorList>
    </citation>
    <scope>NUCLEOTIDE SEQUENCE [LARGE SCALE GENOMIC DNA]</scope>
    <source>
        <strain evidence="8 10">PR00195</strain>
    </source>
</reference>
<dbReference type="NCBIfam" id="NF007914">
    <property type="entry name" value="PRK10628.1"/>
    <property type="match status" value="1"/>
</dbReference>
<evidence type="ECO:0000259" key="6">
    <source>
        <dbReference type="Pfam" id="PF02900"/>
    </source>
</evidence>
<dbReference type="Pfam" id="PF02900">
    <property type="entry name" value="LigB"/>
    <property type="match status" value="1"/>
</dbReference>
<evidence type="ECO:0000313" key="7">
    <source>
        <dbReference type="EMBL" id="CRL63516.1"/>
    </source>
</evidence>
<keyword evidence="4" id="KW-0862">Zinc</keyword>
<dbReference type="GO" id="GO:0008198">
    <property type="term" value="F:ferrous iron binding"/>
    <property type="evidence" value="ECO:0007669"/>
    <property type="project" value="InterPro"/>
</dbReference>
<dbReference type="GO" id="GO:0008270">
    <property type="term" value="F:zinc ion binding"/>
    <property type="evidence" value="ECO:0007669"/>
    <property type="project" value="InterPro"/>
</dbReference>
<dbReference type="SUPFAM" id="SSF53213">
    <property type="entry name" value="LigB-like"/>
    <property type="match status" value="1"/>
</dbReference>
<dbReference type="EMBL" id="JAEKCB010000006">
    <property type="protein sequence ID" value="MBJ2118605.1"/>
    <property type="molecule type" value="Genomic_DNA"/>
</dbReference>
<dbReference type="PANTHER" id="PTHR30096">
    <property type="entry name" value="4,5-DOPA DIOXYGENASE EXTRADIOL-LIKE PROTEIN"/>
    <property type="match status" value="1"/>
</dbReference>
<evidence type="ECO:0000256" key="2">
    <source>
        <dbReference type="ARBA" id="ARBA00007581"/>
    </source>
</evidence>
<evidence type="ECO:0000313" key="8">
    <source>
        <dbReference type="EMBL" id="MBJ2118605.1"/>
    </source>
</evidence>
<evidence type="ECO:0000256" key="1">
    <source>
        <dbReference type="ARBA" id="ARBA00001947"/>
    </source>
</evidence>
<evidence type="ECO:0000256" key="4">
    <source>
        <dbReference type="ARBA" id="ARBA00022833"/>
    </source>
</evidence>
<dbReference type="CDD" id="cd07363">
    <property type="entry name" value="45_DOPA_Dioxygenase"/>
    <property type="match status" value="1"/>
</dbReference>
<dbReference type="InterPro" id="IPR004183">
    <property type="entry name" value="Xdiol_dOase_suB"/>
</dbReference>
<name>A0A0G4QD21_9GAMM</name>
<dbReference type="PANTHER" id="PTHR30096:SF0">
    <property type="entry name" value="4,5-DOPA DIOXYGENASE EXTRADIOL-LIKE PROTEIN"/>
    <property type="match status" value="1"/>
</dbReference>
<evidence type="ECO:0000256" key="5">
    <source>
        <dbReference type="ARBA" id="ARBA00023002"/>
    </source>
</evidence>
<evidence type="ECO:0000256" key="3">
    <source>
        <dbReference type="ARBA" id="ARBA00022723"/>
    </source>
</evidence>
<keyword evidence="10" id="KW-1185">Reference proteome</keyword>
<feature type="domain" description="Extradiol ring-cleavage dioxygenase class III enzyme subunit B" evidence="6">
    <location>
        <begin position="30"/>
        <end position="240"/>
    </location>
</feature>
<dbReference type="PIRSF" id="PIRSF006157">
    <property type="entry name" value="Doxgns_DODA"/>
    <property type="match status" value="1"/>
</dbReference>
<keyword evidence="3" id="KW-0479">Metal-binding</keyword>
<organism evidence="7 9">
    <name type="scientific">Proteus penneri</name>
    <dbReference type="NCBI Taxonomy" id="102862"/>
    <lineage>
        <taxon>Bacteria</taxon>
        <taxon>Pseudomonadati</taxon>
        <taxon>Pseudomonadota</taxon>
        <taxon>Gammaproteobacteria</taxon>
        <taxon>Enterobacterales</taxon>
        <taxon>Morganellaceae</taxon>
        <taxon>Proteus</taxon>
    </lineage>
</organism>
<keyword evidence="5 8" id="KW-0560">Oxidoreductase</keyword>
<dbReference type="Proteomes" id="UP000619976">
    <property type="component" value="Unassembled WGS sequence"/>
</dbReference>
<dbReference type="GO" id="GO:0050297">
    <property type="term" value="F:stizolobate synthase activity"/>
    <property type="evidence" value="ECO:0007669"/>
    <property type="project" value="UniProtKB-EC"/>
</dbReference>
<dbReference type="GeneID" id="76524048"/>
<protein>
    <submittedName>
        <fullName evidence="8">4,5-DOPA dioxygenase extradiol</fullName>
        <ecNumber evidence="8">1.13.11.29</ecNumber>
    </submittedName>
    <submittedName>
        <fullName evidence="7">LigB family dioxygenase</fullName>
    </submittedName>
</protein>
<dbReference type="InterPro" id="IPR014436">
    <property type="entry name" value="Extradiol_dOase_DODA"/>
</dbReference>
<reference evidence="9" key="2">
    <citation type="submission" date="2015-06" db="EMBL/GenBank/DDBJ databases">
        <authorList>
            <person name="Urmite Genomes"/>
        </authorList>
    </citation>
    <scope>NUCLEOTIDE SEQUENCE [LARGE SCALE GENOMIC DNA]</scope>
    <source>
        <strain evidence="9">CSUR P1867</strain>
    </source>
</reference>
<sequence length="261" mass="29297">METKMMPALFIGHGSPMNVLEDNTYTRLWSELGETLPQPKAILVISAHWYTDGTYVTAMSQPKTIHDFYGFPPELYAIEYPARGSIGLAALIEDLIDPIKLKLDMDQWGLDHGSWGILEKMYPNANIPVVQLSIDARQSAQWHYELGQKLVELRKEGVLIIGSGNIVHNLRMMDWQNSDATPYPWALAFNEAVENSLQSDKVPEALFTILSTEEGRLSHPTPDHFLPALYLLGLKQAGEKVTVLNNDIVNKSLSMMTFQIG</sequence>
<proteinExistence type="inferred from homology"/>
<dbReference type="AlphaFoldDB" id="A0A0G4QD21"/>
<comment type="cofactor">
    <cofactor evidence="1">
        <name>Zn(2+)</name>
        <dbReference type="ChEBI" id="CHEBI:29105"/>
    </cofactor>
</comment>
<evidence type="ECO:0000313" key="10">
    <source>
        <dbReference type="Proteomes" id="UP000619976"/>
    </source>
</evidence>
<dbReference type="Proteomes" id="UP000183920">
    <property type="component" value="Unassembled WGS sequence"/>
</dbReference>
<reference evidence="7" key="1">
    <citation type="submission" date="2015-06" db="EMBL/GenBank/DDBJ databases">
        <authorList>
            <person name="Urmite Genomes Urmite Genomes"/>
        </authorList>
    </citation>
    <scope>NUCLEOTIDE SEQUENCE [LARGE SCALE GENOMIC DNA]</scope>
    <source>
        <strain evidence="7">CSUR P1867</strain>
    </source>
</reference>
<comment type="similarity">
    <text evidence="2">Belongs to the DODA-type extradiol aromatic ring-opening dioxygenase family.</text>
</comment>
<accession>A0A0G4QD21</accession>
<dbReference type="EC" id="1.13.11.29" evidence="8"/>
<dbReference type="Gene3D" id="3.40.830.10">
    <property type="entry name" value="LigB-like"/>
    <property type="match status" value="1"/>
</dbReference>
<keyword evidence="7" id="KW-0223">Dioxygenase</keyword>
<dbReference type="RefSeq" id="WP_072064307.1">
    <property type="nucleotide sequence ID" value="NZ_CAXOKJ010000008.1"/>
</dbReference>